<protein>
    <submittedName>
        <fullName evidence="1">Uncharacterized protein</fullName>
    </submittedName>
</protein>
<name>A0A0V8IMU5_9MICC</name>
<accession>A0A0V8IMU5</accession>
<proteinExistence type="predicted"/>
<dbReference type="Proteomes" id="UP000053199">
    <property type="component" value="Unassembled WGS sequence"/>
</dbReference>
<dbReference type="AlphaFoldDB" id="A0A0V8IMU5"/>
<sequence length="75" mass="8339">MAVMKSGIEGDPEVERTSVHPVQVQALRIIDDVLSDPDPELADVREFLCGHLAQNPNRPARALLLHLMDTRLTEP</sequence>
<dbReference type="RefSeq" id="WP_058268386.1">
    <property type="nucleotide sequence ID" value="NZ_FMAZ01000004.1"/>
</dbReference>
<evidence type="ECO:0000313" key="1">
    <source>
        <dbReference type="EMBL" id="KSU76094.1"/>
    </source>
</evidence>
<dbReference type="EMBL" id="LNQM01000004">
    <property type="protein sequence ID" value="KSU76094.1"/>
    <property type="molecule type" value="Genomic_DNA"/>
</dbReference>
<dbReference type="STRING" id="993070.AS031_12070"/>
<reference evidence="1 2" key="1">
    <citation type="journal article" date="2014" name="Arch. Microbiol.">
        <title>Arthrobacter enclensis sp. nov., isolated from sediment sample.</title>
        <authorList>
            <person name="Dastager S.G."/>
            <person name="Liu Q."/>
            <person name="Tang S.K."/>
            <person name="Krishnamurthi S."/>
            <person name="Lee J.C."/>
            <person name="Li W.J."/>
        </authorList>
    </citation>
    <scope>NUCLEOTIDE SEQUENCE [LARGE SCALE GENOMIC DNA]</scope>
    <source>
        <strain evidence="1 2">NIO-1008</strain>
    </source>
</reference>
<evidence type="ECO:0000313" key="2">
    <source>
        <dbReference type="Proteomes" id="UP000053199"/>
    </source>
</evidence>
<organism evidence="1 2">
    <name type="scientific">Pseudarthrobacter enclensis</name>
    <dbReference type="NCBI Taxonomy" id="993070"/>
    <lineage>
        <taxon>Bacteria</taxon>
        <taxon>Bacillati</taxon>
        <taxon>Actinomycetota</taxon>
        <taxon>Actinomycetes</taxon>
        <taxon>Micrococcales</taxon>
        <taxon>Micrococcaceae</taxon>
        <taxon>Pseudarthrobacter</taxon>
    </lineage>
</organism>
<keyword evidence="2" id="KW-1185">Reference proteome</keyword>
<gene>
    <name evidence="1" type="ORF">AS031_12070</name>
</gene>
<comment type="caution">
    <text evidence="1">The sequence shown here is derived from an EMBL/GenBank/DDBJ whole genome shotgun (WGS) entry which is preliminary data.</text>
</comment>
<dbReference type="OrthoDB" id="4965923at2"/>